<gene>
    <name evidence="1" type="ORF">H0485_17265</name>
</gene>
<dbReference type="SUPFAM" id="SSF52540">
    <property type="entry name" value="P-loop containing nucleoside triphosphate hydrolases"/>
    <property type="match status" value="1"/>
</dbReference>
<comment type="caution">
    <text evidence="1">The sequence shown here is derived from an EMBL/GenBank/DDBJ whole genome shotgun (WGS) entry which is preliminary data.</text>
</comment>
<dbReference type="RefSeq" id="WP_226937196.1">
    <property type="nucleotide sequence ID" value="NZ_JACDXX010000019.1"/>
</dbReference>
<dbReference type="InterPro" id="IPR027417">
    <property type="entry name" value="P-loop_NTPase"/>
</dbReference>
<accession>A0ABS8CQR8</accession>
<evidence type="ECO:0000313" key="1">
    <source>
        <dbReference type="EMBL" id="MCB5411745.1"/>
    </source>
</evidence>
<dbReference type="Proteomes" id="UP001198571">
    <property type="component" value="Unassembled WGS sequence"/>
</dbReference>
<keyword evidence="2" id="KW-1185">Reference proteome</keyword>
<sequence>MARKIYHYCDIAGMSENEGPNADDPCFYAHDGSTCTIIRLEGVSTIMSSNEGIERCSRVLRDISSSLRAKGRAITVTFERSYNIAEDVERLIAPLEDAARRKGLSIQAAVNETEGVLYSSVAREVILIAVWTYRDAAEPSAYREDKRIRMSTTGKLITSRAIQDPNGPYESLQANHKGFVKQVLATLAANQFDARVLGVKDGGREDLTEVRRSILYHETPENWSPKPAGFASYPTAKKKVSSDVSTLFNEPIDRQMLTSAASSSNDLRTVTVGGRNYAVLQMSAFPQRMVSFHALLRNINGSTNMTDPMPFRVAFHMEGGAKVNGIKHTLATIGSLFSNTNRQIKHASDGILDEMRNDSRTYVYTRIYATTWTEPHEDASLLAERRSRLTRAFNSWQSPTIKDSTSDPMRLLVETCPGMVAVARTGNPAIAPAHEMGYAMPFHIESPIEREGETIYTTLDGQPMPFKAHSPMQDSWFGLIFASPGSGKSMLLNSLNMDFAAYYPSSLIPYIGILDVGESSYGFIETIQAALPLDRRHEVAFVKLRNEEQARGYRINPFDIGLGRRLPLQREKAFVTNFLLAACSELEGREGMMALIETLVTALYDRYSDIGISSGQKIYQTDMDREIDEAIDRFGIRTHENLSWYAVTDQLMKLGQVDLAIRAQRYAMPVLNDCLTALSQPEFERAHGTDLCRAVRTQITSIINAFPAFSGPTELDIGSARVVSLDLKNVIIMSPSSGADFRNNLLFFMMARELFMKKISGDVDEVGHMAVPTGEMGEIYRKYWRQRVAEVSQTRKRFCFDEFHITGSSPIMANQIDQDVRQGRKWGLEVLLVSQRLDDFAKYTEFAANLFILKVATRTEQENLQKIFKADDAVVEQAMEHCTGPVPGQGATILIRRSFQGRQSWLLARNRLGPVRIWALTTTMEDRALKKALTEICGDFSSALEILASRFPNGSAKRYWDRVAPSIPSSQDVATEIARTLYNEHNP</sequence>
<name>A0ABS8CQR8_9RHOB</name>
<proteinExistence type="predicted"/>
<organism evidence="1 2">
    <name type="scientific">Pseudogemmobacter faecipullorum</name>
    <dbReference type="NCBI Taxonomy" id="2755041"/>
    <lineage>
        <taxon>Bacteria</taxon>
        <taxon>Pseudomonadati</taxon>
        <taxon>Pseudomonadota</taxon>
        <taxon>Alphaproteobacteria</taxon>
        <taxon>Rhodobacterales</taxon>
        <taxon>Paracoccaceae</taxon>
        <taxon>Pseudogemmobacter</taxon>
    </lineage>
</organism>
<reference evidence="1 2" key="1">
    <citation type="submission" date="2020-07" db="EMBL/GenBank/DDBJ databases">
        <title>Pseudogemmobacter sp. nov., isolated from poultry manure in Taiwan.</title>
        <authorList>
            <person name="Lin S.-Y."/>
            <person name="Tang Y.-S."/>
            <person name="Young C.-C."/>
        </authorList>
    </citation>
    <scope>NUCLEOTIDE SEQUENCE [LARGE SCALE GENOMIC DNA]</scope>
    <source>
        <strain evidence="1 2">CC-YST710</strain>
    </source>
</reference>
<protein>
    <submittedName>
        <fullName evidence="1">Uncharacterized protein</fullName>
    </submittedName>
</protein>
<dbReference type="EMBL" id="JACDXX010000019">
    <property type="protein sequence ID" value="MCB5411745.1"/>
    <property type="molecule type" value="Genomic_DNA"/>
</dbReference>
<dbReference type="Gene3D" id="3.40.50.300">
    <property type="entry name" value="P-loop containing nucleotide triphosphate hydrolases"/>
    <property type="match status" value="1"/>
</dbReference>
<evidence type="ECO:0000313" key="2">
    <source>
        <dbReference type="Proteomes" id="UP001198571"/>
    </source>
</evidence>